<dbReference type="OrthoDB" id="197967at2759"/>
<evidence type="ECO:0000256" key="1">
    <source>
        <dbReference type="SAM" id="MobiDB-lite"/>
    </source>
</evidence>
<dbReference type="EMBL" id="VTPC01090184">
    <property type="protein sequence ID" value="KAF2884328.1"/>
    <property type="molecule type" value="Genomic_DNA"/>
</dbReference>
<organism evidence="2 3">
    <name type="scientific">Ignelater luminosus</name>
    <name type="common">Cucubano</name>
    <name type="synonym">Pyrophorus luminosus</name>
    <dbReference type="NCBI Taxonomy" id="2038154"/>
    <lineage>
        <taxon>Eukaryota</taxon>
        <taxon>Metazoa</taxon>
        <taxon>Ecdysozoa</taxon>
        <taxon>Arthropoda</taxon>
        <taxon>Hexapoda</taxon>
        <taxon>Insecta</taxon>
        <taxon>Pterygota</taxon>
        <taxon>Neoptera</taxon>
        <taxon>Endopterygota</taxon>
        <taxon>Coleoptera</taxon>
        <taxon>Polyphaga</taxon>
        <taxon>Elateriformia</taxon>
        <taxon>Elateroidea</taxon>
        <taxon>Elateridae</taxon>
        <taxon>Agrypninae</taxon>
        <taxon>Pyrophorini</taxon>
        <taxon>Ignelater</taxon>
    </lineage>
</organism>
<protein>
    <recommendedName>
        <fullName evidence="4">Protein FRA10AC1 homolog</fullName>
    </recommendedName>
</protein>
<dbReference type="Pfam" id="PF09725">
    <property type="entry name" value="Fra10Ac1"/>
    <property type="match status" value="1"/>
</dbReference>
<dbReference type="AlphaFoldDB" id="A0A8K0CGY0"/>
<evidence type="ECO:0008006" key="4">
    <source>
        <dbReference type="Google" id="ProtNLM"/>
    </source>
</evidence>
<dbReference type="PANTHER" id="PTHR11567">
    <property type="entry name" value="ACID PHOSPHATASE-RELATED"/>
    <property type="match status" value="1"/>
</dbReference>
<feature type="compositionally biased region" description="Acidic residues" evidence="1">
    <location>
        <begin position="238"/>
        <end position="249"/>
    </location>
</feature>
<dbReference type="GO" id="GO:0016791">
    <property type="term" value="F:phosphatase activity"/>
    <property type="evidence" value="ECO:0007669"/>
    <property type="project" value="TreeGrafter"/>
</dbReference>
<evidence type="ECO:0000313" key="2">
    <source>
        <dbReference type="EMBL" id="KAF2884328.1"/>
    </source>
</evidence>
<name>A0A8K0CGY0_IGNLU</name>
<feature type="region of interest" description="Disordered" evidence="1">
    <location>
        <begin position="173"/>
        <end position="249"/>
    </location>
</feature>
<dbReference type="PANTHER" id="PTHR11567:SF25">
    <property type="entry name" value="PROTEIN FRA10AC1"/>
    <property type="match status" value="1"/>
</dbReference>
<dbReference type="Proteomes" id="UP000801492">
    <property type="component" value="Unassembled WGS sequence"/>
</dbReference>
<comment type="caution">
    <text evidence="2">The sequence shown here is derived from an EMBL/GenBank/DDBJ whole genome shotgun (WGS) entry which is preliminary data.</text>
</comment>
<feature type="compositionally biased region" description="Basic and acidic residues" evidence="1">
    <location>
        <begin position="181"/>
        <end position="190"/>
    </location>
</feature>
<gene>
    <name evidence="2" type="ORF">ILUMI_21847</name>
</gene>
<accession>A0A8K0CGY0</accession>
<proteinExistence type="predicted"/>
<evidence type="ECO:0000313" key="3">
    <source>
        <dbReference type="Proteomes" id="UP000801492"/>
    </source>
</evidence>
<dbReference type="InterPro" id="IPR019129">
    <property type="entry name" value="Folate-sensitive_fs_Fra10Ac1"/>
</dbReference>
<sequence>MSLKSQMRYMNPYDIHKALVNEYILRRPGDTKQLHRDSSRDRTDLDVIRENHKFLWDDETPDTWEAQFAKKYYDKLFKEYCIGDLSRYKENKIALRWRTEQEVIIGKGQFICGNKVCSCQEDLRTWEVNFAYEEQGKRKNALVKIRLCSDCSEKLNYHSKKREIKRLKRKSLIGQTRKKHRDEDTLKSLSDDEAGPSKESTTDESNPSKEDSLSQNDRSIEESPWENIKPAETKSRDEEMEDYLQELIL</sequence>
<keyword evidence="3" id="KW-1185">Reference proteome</keyword>
<reference evidence="2" key="1">
    <citation type="submission" date="2019-08" db="EMBL/GenBank/DDBJ databases">
        <title>The genome of the North American firefly Photinus pyralis.</title>
        <authorList>
            <consortium name="Photinus pyralis genome working group"/>
            <person name="Fallon T.R."/>
            <person name="Sander Lower S.E."/>
            <person name="Weng J.-K."/>
        </authorList>
    </citation>
    <scope>NUCLEOTIDE SEQUENCE</scope>
    <source>
        <strain evidence="2">TRF0915ILg1</strain>
        <tissue evidence="2">Whole body</tissue>
    </source>
</reference>
<dbReference type="InterPro" id="IPR050645">
    <property type="entry name" value="Histidine_acid_phosphatase"/>
</dbReference>